<evidence type="ECO:0000313" key="7">
    <source>
        <dbReference type="EMBL" id="SHF22801.1"/>
    </source>
</evidence>
<evidence type="ECO:0000256" key="2">
    <source>
        <dbReference type="ARBA" id="ARBA00022692"/>
    </source>
</evidence>
<dbReference type="GO" id="GO:0016020">
    <property type="term" value="C:membrane"/>
    <property type="evidence" value="ECO:0007669"/>
    <property type="project" value="UniProtKB-SubCell"/>
</dbReference>
<reference evidence="7 8" key="1">
    <citation type="submission" date="2016-11" db="EMBL/GenBank/DDBJ databases">
        <authorList>
            <person name="Jaros S."/>
            <person name="Januszkiewicz K."/>
            <person name="Wedrychowicz H."/>
        </authorList>
    </citation>
    <scope>NUCLEOTIDE SEQUENCE [LARGE SCALE GENOMIC DNA]</scope>
    <source>
        <strain evidence="7 8">DSM 14828</strain>
    </source>
</reference>
<evidence type="ECO:0000256" key="5">
    <source>
        <dbReference type="SAM" id="Phobius"/>
    </source>
</evidence>
<evidence type="ECO:0000256" key="1">
    <source>
        <dbReference type="ARBA" id="ARBA00004141"/>
    </source>
</evidence>
<feature type="transmembrane region" description="Helical" evidence="5">
    <location>
        <begin position="15"/>
        <end position="33"/>
    </location>
</feature>
<comment type="subcellular location">
    <subcellularLocation>
        <location evidence="1">Membrane</location>
        <topology evidence="1">Multi-pass membrane protein</topology>
    </subcellularLocation>
</comment>
<dbReference type="STRING" id="1120975.SAMN02746064_02170"/>
<dbReference type="EMBL" id="FQTU01000021">
    <property type="protein sequence ID" value="SHF22801.1"/>
    <property type="molecule type" value="Genomic_DNA"/>
</dbReference>
<keyword evidence="4 5" id="KW-0472">Membrane</keyword>
<proteinExistence type="predicted"/>
<name>A0A1M4ZXQ5_9FIRM</name>
<feature type="transmembrane region" description="Helical" evidence="5">
    <location>
        <begin position="191"/>
        <end position="211"/>
    </location>
</feature>
<accession>A0A1M4ZXQ5</accession>
<dbReference type="OrthoDB" id="9774039at2"/>
<gene>
    <name evidence="7" type="ORF">SAMN02746064_02170</name>
</gene>
<evidence type="ECO:0000256" key="3">
    <source>
        <dbReference type="ARBA" id="ARBA00022989"/>
    </source>
</evidence>
<dbReference type="RefSeq" id="WP_073272060.1">
    <property type="nucleotide sequence ID" value="NZ_FQTU01000021.1"/>
</dbReference>
<dbReference type="AlphaFoldDB" id="A0A1M4ZXQ5"/>
<organism evidence="7 8">
    <name type="scientific">Alkalibacter saccharofermentans DSM 14828</name>
    <dbReference type="NCBI Taxonomy" id="1120975"/>
    <lineage>
        <taxon>Bacteria</taxon>
        <taxon>Bacillati</taxon>
        <taxon>Bacillota</taxon>
        <taxon>Clostridia</taxon>
        <taxon>Eubacteriales</taxon>
        <taxon>Eubacteriaceae</taxon>
        <taxon>Alkalibacter</taxon>
    </lineage>
</organism>
<protein>
    <submittedName>
        <fullName evidence="7">ABC-2 type transport system permease protein</fullName>
    </submittedName>
</protein>
<dbReference type="Gene3D" id="3.40.1710.10">
    <property type="entry name" value="abc type-2 transporter like domain"/>
    <property type="match status" value="1"/>
</dbReference>
<feature type="transmembrane region" description="Helical" evidence="5">
    <location>
        <begin position="268"/>
        <end position="287"/>
    </location>
</feature>
<dbReference type="GO" id="GO:0140359">
    <property type="term" value="F:ABC-type transporter activity"/>
    <property type="evidence" value="ECO:0007669"/>
    <property type="project" value="InterPro"/>
</dbReference>
<evidence type="ECO:0000256" key="4">
    <source>
        <dbReference type="ARBA" id="ARBA00023136"/>
    </source>
</evidence>
<keyword evidence="2 5" id="KW-0812">Transmembrane</keyword>
<feature type="domain" description="ABC-2 type transporter transmembrane" evidence="6">
    <location>
        <begin position="13"/>
        <end position="376"/>
    </location>
</feature>
<evidence type="ECO:0000313" key="8">
    <source>
        <dbReference type="Proteomes" id="UP000184251"/>
    </source>
</evidence>
<evidence type="ECO:0000259" key="6">
    <source>
        <dbReference type="Pfam" id="PF12698"/>
    </source>
</evidence>
<dbReference type="Proteomes" id="UP000184251">
    <property type="component" value="Unassembled WGS sequence"/>
</dbReference>
<keyword evidence="3 5" id="KW-1133">Transmembrane helix</keyword>
<feature type="transmembrane region" description="Helical" evidence="5">
    <location>
        <begin position="299"/>
        <end position="320"/>
    </location>
</feature>
<feature type="transmembrane region" description="Helical" evidence="5">
    <location>
        <begin position="357"/>
        <end position="379"/>
    </location>
</feature>
<sequence>MQVFKLFYKIVPRKFLAVFIIYTIIFVGLMMFFSGSAGTQVEDAFQISKVRVSIINEDRTVLANGLEDYLKSVARPVEIDSDEDSIKDALFFRDTEFIVTIPEGFQEGFASEGYQKISTLSVPDSTSAQYAKTIIESYLNTARLYMMAYPNMPIEEINQRIASDISVEADVSFLDSATGDSMSGLNLYFNFLSYIMIAMLISMVGRIMLIFNNKEIKMRNYCAPISTKRYNYQLILSNLLIALVIWIIFAVMAFVINGNSISQPGSMLFVLNSFVLTVLCLSISFFVSSFATKNSIDPLGNVFSLGLSFLGGSFVPQALLSDQLKIMGTFNPIFWYVRVNDTIGGMNGAVGSSLETIIYGMLVQLAFAVAFLAIALVIIKQKRYSL</sequence>
<dbReference type="InterPro" id="IPR013525">
    <property type="entry name" value="ABC2_TM"/>
</dbReference>
<keyword evidence="8" id="KW-1185">Reference proteome</keyword>
<feature type="transmembrane region" description="Helical" evidence="5">
    <location>
        <begin position="232"/>
        <end position="256"/>
    </location>
</feature>
<dbReference type="Pfam" id="PF12698">
    <property type="entry name" value="ABC2_membrane_3"/>
    <property type="match status" value="1"/>
</dbReference>